<dbReference type="InterPro" id="IPR001005">
    <property type="entry name" value="SANT/Myb"/>
</dbReference>
<dbReference type="GO" id="GO:0000785">
    <property type="term" value="C:chromatin"/>
    <property type="evidence" value="ECO:0007669"/>
    <property type="project" value="TreeGrafter"/>
</dbReference>
<dbReference type="PANTHER" id="PTHR13992:SF39">
    <property type="entry name" value="SMRTER, ISOFORM G"/>
    <property type="match status" value="1"/>
</dbReference>
<dbReference type="GO" id="GO:0005654">
    <property type="term" value="C:nucleoplasm"/>
    <property type="evidence" value="ECO:0007669"/>
    <property type="project" value="UniProtKB-ARBA"/>
</dbReference>
<dbReference type="InterPro" id="IPR051571">
    <property type="entry name" value="N-CoR_corepressor"/>
</dbReference>
<dbReference type="CDD" id="cd00167">
    <property type="entry name" value="SANT"/>
    <property type="match status" value="2"/>
</dbReference>
<feature type="compositionally biased region" description="Polar residues" evidence="2">
    <location>
        <begin position="93"/>
        <end position="111"/>
    </location>
</feature>
<feature type="coiled-coil region" evidence="1">
    <location>
        <begin position="545"/>
        <end position="572"/>
    </location>
</feature>
<sequence>MAQSMSSNSFFEPSDTWKKIHDRNEISSPPSPANRFSATPRGSFQRRPISPRNDYVSPYYAADSYRPSPVASTYSHGGSRANNYRPQYDENNFRSQPFSTRNTSRDTYNSYSPDSLLRGRPPRRPSWDSQYRGSRSRSRSISRRSSPNNASSSKAMSTASRGNRGGPRRVYSRSRSRSLSRSRSRSRSRSLSSSDVASTRASERSSHDPSQKPLQQPSHSLPSKSPLDPPLTQPPVKPAIPLPPRPGSVVQQSKPSEKLEPSALKTQLSTISTSISANQDVQKGGTTDQTRFPMASRTQQRTPISSTFSTPKLTIETNLADKTVPSRTETVSTATSTPKELITAETKRVPSSAKSHSSEVSKVAPIDNTSRSSPQSTASSGVEPSGKSTPAPKIAANNGLTANGGRQGKEATVNFSSPLSSPDRSMKFDVGLTKRENGVVETHPSTAKFRDMSDMTTDDDENLPNLSDAKSIADALRIVVMTRLRCDRQTREERVNPVLMANRSIVRDTPFRPPTSPDALVREVTKGRRLELKMDAFVKTEPTLVARFTKRQEALSEKTERLREEYLALHERWQAHCAKLDNKSKKTNKDTPATTEEVIVPASSGRSTRRTAAMLGDAVRSDLEMEQIIASLGVEELTDPNHLALRNLANIPDMISVSHGEVNYVFDDTNNLVDNPIEFFDNSKGIDVWTDEEKEIFLEQFAANPKQFGIIASFLPAKTAAQCVTYYYLHKKKHIDFRKVISLYAPGKRRRGGRRADKQKGNALMADIRQHDDEVSLSHSGPTTRRKRGILPAAANPATSRLGTRLELTPTSTPTPDPEPEVRKRGRRPNSSARIVSTLADDADDDSAVLEPKPVKKGRKVGRKPKTPALVLEDPPTPSSVDGNLNDSTTRRKTATVNVQWSEDDKRQFLILLSQHGADFKRIAASMPNKVPPPSLLQE</sequence>
<dbReference type="GO" id="GO:0032991">
    <property type="term" value="C:protein-containing complex"/>
    <property type="evidence" value="ECO:0007669"/>
    <property type="project" value="UniProtKB-ARBA"/>
</dbReference>
<dbReference type="Proteomes" id="UP000054166">
    <property type="component" value="Unassembled WGS sequence"/>
</dbReference>
<feature type="region of interest" description="Disordered" evidence="2">
    <location>
        <begin position="1"/>
        <end position="305"/>
    </location>
</feature>
<feature type="domain" description="SANT" evidence="3">
    <location>
        <begin position="684"/>
        <end position="735"/>
    </location>
</feature>
<evidence type="ECO:0000259" key="3">
    <source>
        <dbReference type="PROSITE" id="PS51293"/>
    </source>
</evidence>
<dbReference type="GO" id="GO:0006357">
    <property type="term" value="P:regulation of transcription by RNA polymerase II"/>
    <property type="evidence" value="ECO:0007669"/>
    <property type="project" value="TreeGrafter"/>
</dbReference>
<accession>A0A0C3FRX3</accession>
<reference evidence="4 5" key="1">
    <citation type="submission" date="2014-04" db="EMBL/GenBank/DDBJ databases">
        <authorList>
            <consortium name="DOE Joint Genome Institute"/>
            <person name="Kuo A."/>
            <person name="Tarkka M."/>
            <person name="Buscot F."/>
            <person name="Kohler A."/>
            <person name="Nagy L.G."/>
            <person name="Floudas D."/>
            <person name="Copeland A."/>
            <person name="Barry K.W."/>
            <person name="Cichocki N."/>
            <person name="Veneault-Fourrey C."/>
            <person name="LaButti K."/>
            <person name="Lindquist E.A."/>
            <person name="Lipzen A."/>
            <person name="Lundell T."/>
            <person name="Morin E."/>
            <person name="Murat C."/>
            <person name="Sun H."/>
            <person name="Tunlid A."/>
            <person name="Henrissat B."/>
            <person name="Grigoriev I.V."/>
            <person name="Hibbett D.S."/>
            <person name="Martin F."/>
            <person name="Nordberg H.P."/>
            <person name="Cantor M.N."/>
            <person name="Hua S.X."/>
        </authorList>
    </citation>
    <scope>NUCLEOTIDE SEQUENCE [LARGE SCALE GENOMIC DNA]</scope>
    <source>
        <strain evidence="4 5">F 1598</strain>
    </source>
</reference>
<proteinExistence type="predicted"/>
<evidence type="ECO:0000256" key="1">
    <source>
        <dbReference type="SAM" id="Coils"/>
    </source>
</evidence>
<keyword evidence="5" id="KW-1185">Reference proteome</keyword>
<feature type="compositionally biased region" description="Low complexity" evidence="2">
    <location>
        <begin position="805"/>
        <end position="814"/>
    </location>
</feature>
<dbReference type="Pfam" id="PF00249">
    <property type="entry name" value="Myb_DNA-binding"/>
    <property type="match status" value="1"/>
</dbReference>
<dbReference type="PROSITE" id="PS51293">
    <property type="entry name" value="SANT"/>
    <property type="match status" value="1"/>
</dbReference>
<feature type="region of interest" description="Disordered" evidence="2">
    <location>
        <begin position="324"/>
        <end position="424"/>
    </location>
</feature>
<dbReference type="InterPro" id="IPR017884">
    <property type="entry name" value="SANT_dom"/>
</dbReference>
<feature type="compositionally biased region" description="Polar residues" evidence="2">
    <location>
        <begin position="413"/>
        <end position="423"/>
    </location>
</feature>
<dbReference type="InParanoid" id="A0A0C3FRX3"/>
<feature type="compositionally biased region" description="Basic residues" evidence="2">
    <location>
        <begin position="166"/>
        <end position="188"/>
    </location>
</feature>
<feature type="compositionally biased region" description="Basic and acidic residues" evidence="2">
    <location>
        <begin position="15"/>
        <end position="25"/>
    </location>
</feature>
<dbReference type="InterPro" id="IPR009057">
    <property type="entry name" value="Homeodomain-like_sf"/>
</dbReference>
<feature type="compositionally biased region" description="Basic residues" evidence="2">
    <location>
        <begin position="855"/>
        <end position="866"/>
    </location>
</feature>
<evidence type="ECO:0000313" key="5">
    <source>
        <dbReference type="Proteomes" id="UP000054166"/>
    </source>
</evidence>
<keyword evidence="1" id="KW-0175">Coiled coil</keyword>
<dbReference type="SMART" id="SM00717">
    <property type="entry name" value="SANT"/>
    <property type="match status" value="2"/>
</dbReference>
<name>A0A0C3FRX3_PILCF</name>
<feature type="compositionally biased region" description="Low complexity" evidence="2">
    <location>
        <begin position="143"/>
        <end position="153"/>
    </location>
</feature>
<dbReference type="OrthoDB" id="10258692at2759"/>
<feature type="compositionally biased region" description="Low complexity" evidence="2">
    <location>
        <begin position="351"/>
        <end position="380"/>
    </location>
</feature>
<feature type="compositionally biased region" description="Low complexity" evidence="2">
    <location>
        <begin position="211"/>
        <end position="226"/>
    </location>
</feature>
<feature type="compositionally biased region" description="Polar residues" evidence="2">
    <location>
        <begin position="325"/>
        <end position="338"/>
    </location>
</feature>
<feature type="compositionally biased region" description="Basic and acidic residues" evidence="2">
    <location>
        <begin position="201"/>
        <end position="210"/>
    </location>
</feature>
<evidence type="ECO:0000256" key="2">
    <source>
        <dbReference type="SAM" id="MobiDB-lite"/>
    </source>
</evidence>
<evidence type="ECO:0000313" key="4">
    <source>
        <dbReference type="EMBL" id="KIM86710.1"/>
    </source>
</evidence>
<organism evidence="4 5">
    <name type="scientific">Piloderma croceum (strain F 1598)</name>
    <dbReference type="NCBI Taxonomy" id="765440"/>
    <lineage>
        <taxon>Eukaryota</taxon>
        <taxon>Fungi</taxon>
        <taxon>Dikarya</taxon>
        <taxon>Basidiomycota</taxon>
        <taxon>Agaricomycotina</taxon>
        <taxon>Agaricomycetes</taxon>
        <taxon>Agaricomycetidae</taxon>
        <taxon>Atheliales</taxon>
        <taxon>Atheliaceae</taxon>
        <taxon>Piloderma</taxon>
    </lineage>
</organism>
<gene>
    <name evidence="4" type="ORF">PILCRDRAFT_313691</name>
</gene>
<dbReference type="PANTHER" id="PTHR13992">
    <property type="entry name" value="NUCLEAR RECEPTOR CO-REPRESSOR RELATED NCOR"/>
    <property type="match status" value="1"/>
</dbReference>
<feature type="compositionally biased region" description="Polar residues" evidence="2">
    <location>
        <begin position="1"/>
        <end position="11"/>
    </location>
</feature>
<dbReference type="SUPFAM" id="SSF46689">
    <property type="entry name" value="Homeodomain-like"/>
    <property type="match status" value="1"/>
</dbReference>
<protein>
    <recommendedName>
        <fullName evidence="3">SANT domain-containing protein</fullName>
    </recommendedName>
</protein>
<dbReference type="EMBL" id="KN832981">
    <property type="protein sequence ID" value="KIM86710.1"/>
    <property type="molecule type" value="Genomic_DNA"/>
</dbReference>
<dbReference type="AlphaFoldDB" id="A0A0C3FRX3"/>
<dbReference type="STRING" id="765440.A0A0C3FRX3"/>
<reference evidence="5" key="2">
    <citation type="submission" date="2015-01" db="EMBL/GenBank/DDBJ databases">
        <title>Evolutionary Origins and Diversification of the Mycorrhizal Mutualists.</title>
        <authorList>
            <consortium name="DOE Joint Genome Institute"/>
            <consortium name="Mycorrhizal Genomics Consortium"/>
            <person name="Kohler A."/>
            <person name="Kuo A."/>
            <person name="Nagy L.G."/>
            <person name="Floudas D."/>
            <person name="Copeland A."/>
            <person name="Barry K.W."/>
            <person name="Cichocki N."/>
            <person name="Veneault-Fourrey C."/>
            <person name="LaButti K."/>
            <person name="Lindquist E.A."/>
            <person name="Lipzen A."/>
            <person name="Lundell T."/>
            <person name="Morin E."/>
            <person name="Murat C."/>
            <person name="Riley R."/>
            <person name="Ohm R."/>
            <person name="Sun H."/>
            <person name="Tunlid A."/>
            <person name="Henrissat B."/>
            <person name="Grigoriev I.V."/>
            <person name="Hibbett D.S."/>
            <person name="Martin F."/>
        </authorList>
    </citation>
    <scope>NUCLEOTIDE SEQUENCE [LARGE SCALE GENOMIC DNA]</scope>
    <source>
        <strain evidence="5">F 1598</strain>
    </source>
</reference>
<feature type="compositionally biased region" description="Polar residues" evidence="2">
    <location>
        <begin position="264"/>
        <end position="305"/>
    </location>
</feature>
<feature type="compositionally biased region" description="Polar residues" evidence="2">
    <location>
        <begin position="70"/>
        <end position="86"/>
    </location>
</feature>
<feature type="compositionally biased region" description="Pro residues" evidence="2">
    <location>
        <begin position="227"/>
        <end position="246"/>
    </location>
</feature>
<feature type="region of interest" description="Disordered" evidence="2">
    <location>
        <begin position="748"/>
        <end position="887"/>
    </location>
</feature>
<dbReference type="Gene3D" id="1.10.10.60">
    <property type="entry name" value="Homeodomain-like"/>
    <property type="match status" value="1"/>
</dbReference>
<dbReference type="HOGENOM" id="CLU_289356_0_0_1"/>